<keyword evidence="2" id="KW-0812">Transmembrane</keyword>
<feature type="transmembrane region" description="Helical" evidence="2">
    <location>
        <begin position="228"/>
        <end position="258"/>
    </location>
</feature>
<dbReference type="Proteomes" id="UP001149140">
    <property type="component" value="Unassembled WGS sequence"/>
</dbReference>
<evidence type="ECO:0008006" key="5">
    <source>
        <dbReference type="Google" id="ProtNLM"/>
    </source>
</evidence>
<accession>A0A9X3MP43</accession>
<evidence type="ECO:0000313" key="4">
    <source>
        <dbReference type="Proteomes" id="UP001149140"/>
    </source>
</evidence>
<dbReference type="EMBL" id="JAPDOD010000004">
    <property type="protein sequence ID" value="MDA0160039.1"/>
    <property type="molecule type" value="Genomic_DNA"/>
</dbReference>
<feature type="transmembrane region" description="Helical" evidence="2">
    <location>
        <begin position="167"/>
        <end position="186"/>
    </location>
</feature>
<evidence type="ECO:0000256" key="2">
    <source>
        <dbReference type="SAM" id="Phobius"/>
    </source>
</evidence>
<dbReference type="AlphaFoldDB" id="A0A9X3MP43"/>
<keyword evidence="2" id="KW-0472">Membrane</keyword>
<gene>
    <name evidence="3" type="ORF">OM076_07185</name>
</gene>
<comment type="caution">
    <text evidence="3">The sequence shown here is derived from an EMBL/GenBank/DDBJ whole genome shotgun (WGS) entry which is preliminary data.</text>
</comment>
<feature type="transmembrane region" description="Helical" evidence="2">
    <location>
        <begin position="38"/>
        <end position="59"/>
    </location>
</feature>
<organism evidence="3 4">
    <name type="scientific">Solirubrobacter ginsenosidimutans</name>
    <dbReference type="NCBI Taxonomy" id="490573"/>
    <lineage>
        <taxon>Bacteria</taxon>
        <taxon>Bacillati</taxon>
        <taxon>Actinomycetota</taxon>
        <taxon>Thermoleophilia</taxon>
        <taxon>Solirubrobacterales</taxon>
        <taxon>Solirubrobacteraceae</taxon>
        <taxon>Solirubrobacter</taxon>
    </lineage>
</organism>
<name>A0A9X3MP43_9ACTN</name>
<feature type="transmembrane region" description="Helical" evidence="2">
    <location>
        <begin position="140"/>
        <end position="161"/>
    </location>
</feature>
<keyword evidence="4" id="KW-1185">Reference proteome</keyword>
<feature type="transmembrane region" description="Helical" evidence="2">
    <location>
        <begin position="100"/>
        <end position="119"/>
    </location>
</feature>
<dbReference type="RefSeq" id="WP_270038807.1">
    <property type="nucleotide sequence ID" value="NZ_JAPDOD010000004.1"/>
</dbReference>
<reference evidence="3" key="1">
    <citation type="submission" date="2022-10" db="EMBL/GenBank/DDBJ databases">
        <title>The WGS of Solirubrobacter ginsenosidimutans DSM 21036.</title>
        <authorList>
            <person name="Jiang Z."/>
        </authorList>
    </citation>
    <scope>NUCLEOTIDE SEQUENCE</scope>
    <source>
        <strain evidence="3">DSM 21036</strain>
    </source>
</reference>
<protein>
    <recommendedName>
        <fullName evidence="5">YihY/virulence factor BrkB family protein</fullName>
    </recommendedName>
</protein>
<keyword evidence="2" id="KW-1133">Transmembrane helix</keyword>
<feature type="compositionally biased region" description="Low complexity" evidence="1">
    <location>
        <begin position="278"/>
        <end position="291"/>
    </location>
</feature>
<evidence type="ECO:0000256" key="1">
    <source>
        <dbReference type="SAM" id="MobiDB-lite"/>
    </source>
</evidence>
<feature type="region of interest" description="Disordered" evidence="1">
    <location>
        <begin position="263"/>
        <end position="291"/>
    </location>
</feature>
<feature type="transmembrane region" description="Helical" evidence="2">
    <location>
        <begin position="198"/>
        <end position="216"/>
    </location>
</feature>
<proteinExistence type="predicted"/>
<sequence>MKLSVPGRVQRFSPIAAFADLIRDWIGRFVAVQGVDRAMAIGAQAYTALFPLLIVYISISPLKSGRSMSQMLIDRLELDGAAAASVRQAFAPVGAVQSGITVLSVALLLFSGLSFTRGLQRLYEGAFSLPTLGVKNTKWGVLWLAAVTVLVTLRPMVLGGLSGHLETIMSLLISGLLWLVTPYLLLGRRVYWLRLAPLAVLSVIGMTGVGIWSVLWMPHTIAASADQFGVIGIGFALLTWMVAVAGVLVVAATGGALISDRIGPRQTTVTPDDPEAPPADAGRPGAGASRR</sequence>
<evidence type="ECO:0000313" key="3">
    <source>
        <dbReference type="EMBL" id="MDA0160039.1"/>
    </source>
</evidence>